<dbReference type="RefSeq" id="WP_126484858.1">
    <property type="nucleotide sequence ID" value="NZ_RXNS01000012.1"/>
</dbReference>
<dbReference type="AlphaFoldDB" id="A0A431V331"/>
<gene>
    <name evidence="1" type="ORF">EKG36_13250</name>
</gene>
<dbReference type="OrthoDB" id="7017935at2"/>
<evidence type="ECO:0000313" key="1">
    <source>
        <dbReference type="EMBL" id="RTR01969.1"/>
    </source>
</evidence>
<dbReference type="Proteomes" id="UP000267400">
    <property type="component" value="Unassembled WGS sequence"/>
</dbReference>
<proteinExistence type="predicted"/>
<reference evidence="1 2" key="1">
    <citation type="submission" date="2018-12" db="EMBL/GenBank/DDBJ databases">
        <authorList>
            <person name="Yu L."/>
        </authorList>
    </citation>
    <scope>NUCLEOTIDE SEQUENCE [LARGE SCALE GENOMIC DNA]</scope>
    <source>
        <strain evidence="1 2">11S</strain>
    </source>
</reference>
<keyword evidence="2" id="KW-1185">Reference proteome</keyword>
<protein>
    <submittedName>
        <fullName evidence="1">Uncharacterized protein</fullName>
    </submittedName>
</protein>
<accession>A0A431V331</accession>
<name>A0A431V331_9GAMM</name>
<evidence type="ECO:0000313" key="2">
    <source>
        <dbReference type="Proteomes" id="UP000267400"/>
    </source>
</evidence>
<comment type="caution">
    <text evidence="1">The sequence shown here is derived from an EMBL/GenBank/DDBJ whole genome shotgun (WGS) entry which is preliminary data.</text>
</comment>
<sequence>MALLWNYRGQYDAIEFSVVDAGKGFLGECQRRGIPEATDHASAIDWCLRKEHSTKDVDHDEFAQQQPEDAMGTPFGDLTETRHWHDGNHHQGLGLDQLMKLVRQYDGDLWIASGDALLTSSATTRQDAEFGSFAAVPHWQGVAIACRLRISELGKHIEEEPLDEDVQSILDDLISE</sequence>
<organism evidence="1 2">
    <name type="scientific">Halomonas nitroreducens</name>
    <dbReference type="NCBI Taxonomy" id="447425"/>
    <lineage>
        <taxon>Bacteria</taxon>
        <taxon>Pseudomonadati</taxon>
        <taxon>Pseudomonadota</taxon>
        <taxon>Gammaproteobacteria</taxon>
        <taxon>Oceanospirillales</taxon>
        <taxon>Halomonadaceae</taxon>
        <taxon>Halomonas</taxon>
    </lineage>
</organism>
<dbReference type="EMBL" id="RXNS01000012">
    <property type="protein sequence ID" value="RTR01969.1"/>
    <property type="molecule type" value="Genomic_DNA"/>
</dbReference>